<evidence type="ECO:0000256" key="1">
    <source>
        <dbReference type="ARBA" id="ARBA00001946"/>
    </source>
</evidence>
<proteinExistence type="inferred from homology"/>
<comment type="similarity">
    <text evidence="7">Belongs to the PINc/VapC protein family.</text>
</comment>
<keyword evidence="5 9" id="KW-0378">Hydrolase</keyword>
<organism evidence="9 10">
    <name type="scientific">Neomoorella stamsii</name>
    <dbReference type="NCBI Taxonomy" id="1266720"/>
    <lineage>
        <taxon>Bacteria</taxon>
        <taxon>Bacillati</taxon>
        <taxon>Bacillota</taxon>
        <taxon>Clostridia</taxon>
        <taxon>Neomoorellales</taxon>
        <taxon>Neomoorellaceae</taxon>
        <taxon>Neomoorella</taxon>
    </lineage>
</organism>
<name>A0A9X7J5A6_9FIRM</name>
<keyword evidence="10" id="KW-1185">Reference proteome</keyword>
<comment type="cofactor">
    <cofactor evidence="1">
        <name>Mg(2+)</name>
        <dbReference type="ChEBI" id="CHEBI:18420"/>
    </cofactor>
</comment>
<evidence type="ECO:0000313" key="10">
    <source>
        <dbReference type="Proteomes" id="UP000239430"/>
    </source>
</evidence>
<sequence length="126" mass="13992">MDAYALLAFLEAEAGGKRVRDLLEETKNCFYISAVSLGEVYYTILRERGKEAAEKVEAEINQAGNIYVVDATWEMAKAAGEFKARGGISYADCFAAALAMEKNALLVTGDREFEHVADKIRIFWIV</sequence>
<evidence type="ECO:0000256" key="6">
    <source>
        <dbReference type="ARBA" id="ARBA00022842"/>
    </source>
</evidence>
<protein>
    <submittedName>
        <fullName evidence="9">tRNA(fMet)-specific endonuclease VapC</fullName>
        <ecNumber evidence="9">3.1.-.-</ecNumber>
    </submittedName>
</protein>
<comment type="caution">
    <text evidence="9">The sequence shown here is derived from an EMBL/GenBank/DDBJ whole genome shotgun (WGS) entry which is preliminary data.</text>
</comment>
<keyword evidence="6" id="KW-0460">Magnesium</keyword>
<evidence type="ECO:0000256" key="5">
    <source>
        <dbReference type="ARBA" id="ARBA00022801"/>
    </source>
</evidence>
<gene>
    <name evidence="9" type="primary">vapC_3</name>
    <name evidence="9" type="ORF">MOST_09630</name>
</gene>
<dbReference type="SUPFAM" id="SSF88723">
    <property type="entry name" value="PIN domain-like"/>
    <property type="match status" value="1"/>
</dbReference>
<dbReference type="GO" id="GO:0046872">
    <property type="term" value="F:metal ion binding"/>
    <property type="evidence" value="ECO:0007669"/>
    <property type="project" value="UniProtKB-KW"/>
</dbReference>
<evidence type="ECO:0000256" key="7">
    <source>
        <dbReference type="ARBA" id="ARBA00038093"/>
    </source>
</evidence>
<dbReference type="PANTHER" id="PTHR33653">
    <property type="entry name" value="RIBONUCLEASE VAPC2"/>
    <property type="match status" value="1"/>
</dbReference>
<evidence type="ECO:0000259" key="8">
    <source>
        <dbReference type="Pfam" id="PF01850"/>
    </source>
</evidence>
<dbReference type="InterPro" id="IPR050556">
    <property type="entry name" value="Type_II_TA_system_RNase"/>
</dbReference>
<dbReference type="Gene3D" id="3.40.50.1010">
    <property type="entry name" value="5'-nuclease"/>
    <property type="match status" value="1"/>
</dbReference>
<dbReference type="AlphaFoldDB" id="A0A9X7J5A6"/>
<feature type="domain" description="PIN" evidence="8">
    <location>
        <begin position="2"/>
        <end position="118"/>
    </location>
</feature>
<dbReference type="GO" id="GO:0016787">
    <property type="term" value="F:hydrolase activity"/>
    <property type="evidence" value="ECO:0007669"/>
    <property type="project" value="UniProtKB-KW"/>
</dbReference>
<dbReference type="GO" id="GO:0004519">
    <property type="term" value="F:endonuclease activity"/>
    <property type="evidence" value="ECO:0007669"/>
    <property type="project" value="UniProtKB-KW"/>
</dbReference>
<keyword evidence="2" id="KW-1277">Toxin-antitoxin system</keyword>
<keyword evidence="9" id="KW-0255">Endonuclease</keyword>
<reference evidence="9 10" key="1">
    <citation type="submission" date="2018-03" db="EMBL/GenBank/DDBJ databases">
        <title>Genome sequence of Moorella stamsii DSM 26217.</title>
        <authorList>
            <person name="Poehlein A."/>
            <person name="Daniel R."/>
        </authorList>
    </citation>
    <scope>NUCLEOTIDE SEQUENCE [LARGE SCALE GENOMIC DNA]</scope>
    <source>
        <strain evidence="10">DSM 26217</strain>
    </source>
</reference>
<dbReference type="Proteomes" id="UP000239430">
    <property type="component" value="Unassembled WGS sequence"/>
</dbReference>
<dbReference type="InterPro" id="IPR002716">
    <property type="entry name" value="PIN_dom"/>
</dbReference>
<keyword evidence="3" id="KW-0540">Nuclease</keyword>
<evidence type="ECO:0000256" key="4">
    <source>
        <dbReference type="ARBA" id="ARBA00022723"/>
    </source>
</evidence>
<dbReference type="PANTHER" id="PTHR33653:SF1">
    <property type="entry name" value="RIBONUCLEASE VAPC2"/>
    <property type="match status" value="1"/>
</dbReference>
<accession>A0A9X7J5A6</accession>
<keyword evidence="4" id="KW-0479">Metal-binding</keyword>
<evidence type="ECO:0000256" key="3">
    <source>
        <dbReference type="ARBA" id="ARBA00022722"/>
    </source>
</evidence>
<evidence type="ECO:0000313" key="9">
    <source>
        <dbReference type="EMBL" id="PRR74788.1"/>
    </source>
</evidence>
<dbReference type="EC" id="3.1.-.-" evidence="9"/>
<dbReference type="InterPro" id="IPR029060">
    <property type="entry name" value="PIN-like_dom_sf"/>
</dbReference>
<dbReference type="Pfam" id="PF01850">
    <property type="entry name" value="PIN"/>
    <property type="match status" value="1"/>
</dbReference>
<dbReference type="EMBL" id="PVXL01000028">
    <property type="protein sequence ID" value="PRR74788.1"/>
    <property type="molecule type" value="Genomic_DNA"/>
</dbReference>
<dbReference type="CDD" id="cd18689">
    <property type="entry name" value="PIN_VapC-like"/>
    <property type="match status" value="1"/>
</dbReference>
<evidence type="ECO:0000256" key="2">
    <source>
        <dbReference type="ARBA" id="ARBA00022649"/>
    </source>
</evidence>